<dbReference type="Pfam" id="PF09669">
    <property type="entry name" value="Phage_pRha"/>
    <property type="match status" value="1"/>
</dbReference>
<evidence type="ECO:0000313" key="2">
    <source>
        <dbReference type="Proteomes" id="UP000095725"/>
    </source>
</evidence>
<dbReference type="EMBL" id="CZBL01000003">
    <property type="protein sequence ID" value="CUP84946.1"/>
    <property type="molecule type" value="Genomic_DNA"/>
</dbReference>
<dbReference type="AlphaFoldDB" id="A0A174RLD8"/>
<gene>
    <name evidence="1" type="ORF">ERS852558_01151</name>
</gene>
<evidence type="ECO:0000313" key="1">
    <source>
        <dbReference type="EMBL" id="CUP84946.1"/>
    </source>
</evidence>
<dbReference type="InterPro" id="IPR014054">
    <property type="entry name" value="Phage_regulatory_Rha"/>
</dbReference>
<organism evidence="1 2">
    <name type="scientific">Bacteroides caccae</name>
    <dbReference type="NCBI Taxonomy" id="47678"/>
    <lineage>
        <taxon>Bacteria</taxon>
        <taxon>Pseudomonadati</taxon>
        <taxon>Bacteroidota</taxon>
        <taxon>Bacteroidia</taxon>
        <taxon>Bacteroidales</taxon>
        <taxon>Bacteroidaceae</taxon>
        <taxon>Bacteroides</taxon>
    </lineage>
</organism>
<dbReference type="RefSeq" id="WP_055256033.1">
    <property type="nucleotide sequence ID" value="NZ_CP081920.1"/>
</dbReference>
<protein>
    <submittedName>
        <fullName evidence="1">Uncharacterized phage-encoded protein</fullName>
    </submittedName>
</protein>
<sequence length="287" mass="33096">MKTRIINASTELKNEPSAHKRTMSSVEITEMTGKRHSDVMRSIRAMEPAWVKIAERKFASCSYKDENNRERPMYLLDYRECMYIATKFNDEARAKLILRWDELEREDREKERNAQRVPADSGASHTVHELIEWVGALQRLGGADKAATLELMKKIAEEQGLPMIDIPVPTENTNQSIKRPSIEKITPTPAKEEDKCKIVRKAYTLTALLKIHGKKYTAAQFNRLLIEKGFMEILYKNGEAYKAIALKGLKYGVNSIRTDYPDTLLPVWYSDTFQRLVELIEEPDPFL</sequence>
<proteinExistence type="predicted"/>
<name>A0A174RLD8_9BACE</name>
<dbReference type="Proteomes" id="UP000095725">
    <property type="component" value="Unassembled WGS sequence"/>
</dbReference>
<reference evidence="1 2" key="1">
    <citation type="submission" date="2015-09" db="EMBL/GenBank/DDBJ databases">
        <authorList>
            <consortium name="Pathogen Informatics"/>
        </authorList>
    </citation>
    <scope>NUCLEOTIDE SEQUENCE [LARGE SCALE GENOMIC DNA]</scope>
    <source>
        <strain evidence="1 2">2789STDY5834946</strain>
    </source>
</reference>
<accession>A0A174RLD8</accession>